<gene>
    <name evidence="1" type="ORF">HaLaN_15746</name>
</gene>
<reference evidence="1 2" key="1">
    <citation type="submission" date="2020-02" db="EMBL/GenBank/DDBJ databases">
        <title>Draft genome sequence of Haematococcus lacustris strain NIES-144.</title>
        <authorList>
            <person name="Morimoto D."/>
            <person name="Nakagawa S."/>
            <person name="Yoshida T."/>
            <person name="Sawayama S."/>
        </authorList>
    </citation>
    <scope>NUCLEOTIDE SEQUENCE [LARGE SCALE GENOMIC DNA]</scope>
    <source>
        <strain evidence="1 2">NIES-144</strain>
    </source>
</reference>
<protein>
    <submittedName>
        <fullName evidence="1">Uncharacterized protein</fullName>
    </submittedName>
</protein>
<accession>A0A699ZIH4</accession>
<sequence length="54" mass="5477">MAASISQSVAQGLMEARGSNPSCQPSLAAASQLAKAVADSANQVFVNDNHSCLE</sequence>
<comment type="caution">
    <text evidence="1">The sequence shown here is derived from an EMBL/GenBank/DDBJ whole genome shotgun (WGS) entry which is preliminary data.</text>
</comment>
<dbReference type="AlphaFoldDB" id="A0A699ZIH4"/>
<keyword evidence="2" id="KW-1185">Reference proteome</keyword>
<evidence type="ECO:0000313" key="2">
    <source>
        <dbReference type="Proteomes" id="UP000485058"/>
    </source>
</evidence>
<feature type="non-terminal residue" evidence="1">
    <location>
        <position position="54"/>
    </location>
</feature>
<organism evidence="1 2">
    <name type="scientific">Haematococcus lacustris</name>
    <name type="common">Green alga</name>
    <name type="synonym">Haematococcus pluvialis</name>
    <dbReference type="NCBI Taxonomy" id="44745"/>
    <lineage>
        <taxon>Eukaryota</taxon>
        <taxon>Viridiplantae</taxon>
        <taxon>Chlorophyta</taxon>
        <taxon>core chlorophytes</taxon>
        <taxon>Chlorophyceae</taxon>
        <taxon>CS clade</taxon>
        <taxon>Chlamydomonadales</taxon>
        <taxon>Haematococcaceae</taxon>
        <taxon>Haematococcus</taxon>
    </lineage>
</organism>
<proteinExistence type="predicted"/>
<dbReference type="EMBL" id="BLLF01001373">
    <property type="protein sequence ID" value="GFH18876.1"/>
    <property type="molecule type" value="Genomic_DNA"/>
</dbReference>
<evidence type="ECO:0000313" key="1">
    <source>
        <dbReference type="EMBL" id="GFH18876.1"/>
    </source>
</evidence>
<name>A0A699ZIH4_HAELA</name>
<dbReference type="Proteomes" id="UP000485058">
    <property type="component" value="Unassembled WGS sequence"/>
</dbReference>